<dbReference type="InterPro" id="IPR000086">
    <property type="entry name" value="NUDIX_hydrolase_dom"/>
</dbReference>
<dbReference type="PROSITE" id="PS51462">
    <property type="entry name" value="NUDIX"/>
    <property type="match status" value="1"/>
</dbReference>
<reference evidence="2 3" key="2">
    <citation type="submission" date="2008-11" db="EMBL/GenBank/DDBJ databases">
        <authorList>
            <person name="Fulton L."/>
            <person name="Clifton S."/>
            <person name="Fulton B."/>
            <person name="Xu J."/>
            <person name="Minx P."/>
            <person name="Pepin K.H."/>
            <person name="Johnson M."/>
            <person name="Bhonagiri V."/>
            <person name="Nash W.E."/>
            <person name="Mardis E.R."/>
            <person name="Wilson R.K."/>
        </authorList>
    </citation>
    <scope>NUCLEOTIDE SEQUENCE [LARGE SCALE GENOMIC DNA]</scope>
    <source>
        <strain evidence="2 3">ATCC 43243</strain>
    </source>
</reference>
<protein>
    <recommendedName>
        <fullName evidence="1">Nudix hydrolase domain-containing protein</fullName>
    </recommendedName>
</protein>
<dbReference type="Gene3D" id="3.90.79.10">
    <property type="entry name" value="Nucleoside Triphosphate Pyrophosphohydrolase"/>
    <property type="match status" value="1"/>
</dbReference>
<proteinExistence type="predicted"/>
<feature type="domain" description="Nudix hydrolase" evidence="1">
    <location>
        <begin position="39"/>
        <end position="186"/>
    </location>
</feature>
<dbReference type="GO" id="GO:0004452">
    <property type="term" value="F:isopentenyl-diphosphate delta-isomerase activity"/>
    <property type="evidence" value="ECO:0007669"/>
    <property type="project" value="TreeGrafter"/>
</dbReference>
<evidence type="ECO:0000259" key="1">
    <source>
        <dbReference type="PROSITE" id="PS51462"/>
    </source>
</evidence>
<dbReference type="GO" id="GO:0005737">
    <property type="term" value="C:cytoplasm"/>
    <property type="evidence" value="ECO:0007669"/>
    <property type="project" value="TreeGrafter"/>
</dbReference>
<dbReference type="PANTHER" id="PTHR10885">
    <property type="entry name" value="ISOPENTENYL-DIPHOSPHATE DELTA-ISOMERASE"/>
    <property type="match status" value="1"/>
</dbReference>
<dbReference type="STRING" id="483218.BACPEC_01090"/>
<gene>
    <name evidence="2" type="ORF">BACPEC_01090</name>
</gene>
<dbReference type="Pfam" id="PF00293">
    <property type="entry name" value="NUDIX"/>
    <property type="match status" value="1"/>
</dbReference>
<dbReference type="AlphaFoldDB" id="B7AQY1"/>
<dbReference type="InterPro" id="IPR015797">
    <property type="entry name" value="NUDIX_hydrolase-like_dom_sf"/>
</dbReference>
<reference evidence="2 3" key="1">
    <citation type="submission" date="2008-11" db="EMBL/GenBank/DDBJ databases">
        <title>Draft genome sequence of Bacteroides pectinophilus (ATCC 43243).</title>
        <authorList>
            <person name="Sudarsanam P."/>
            <person name="Ley R."/>
            <person name="Guruge J."/>
            <person name="Turnbaugh P.J."/>
            <person name="Mahowald M."/>
            <person name="Liep D."/>
            <person name="Gordon J."/>
        </authorList>
    </citation>
    <scope>NUCLEOTIDE SEQUENCE [LARGE SCALE GENOMIC DNA]</scope>
    <source>
        <strain evidence="2 3">ATCC 43243</strain>
    </source>
</reference>
<name>B7AQY1_9FIRM</name>
<comment type="caution">
    <text evidence="2">The sequence shown here is derived from an EMBL/GenBank/DDBJ whole genome shotgun (WGS) entry which is preliminary data.</text>
</comment>
<evidence type="ECO:0000313" key="2">
    <source>
        <dbReference type="EMBL" id="EEC58103.1"/>
    </source>
</evidence>
<dbReference type="SUPFAM" id="SSF55811">
    <property type="entry name" value="Nudix"/>
    <property type="match status" value="1"/>
</dbReference>
<keyword evidence="3" id="KW-1185">Reference proteome</keyword>
<accession>B7AQY1</accession>
<dbReference type="HOGENOM" id="CLU_060552_1_0_9"/>
<dbReference type="GO" id="GO:0009240">
    <property type="term" value="P:isopentenyl diphosphate biosynthetic process"/>
    <property type="evidence" value="ECO:0007669"/>
    <property type="project" value="TreeGrafter"/>
</dbReference>
<evidence type="ECO:0000313" key="3">
    <source>
        <dbReference type="Proteomes" id="UP000003136"/>
    </source>
</evidence>
<dbReference type="Proteomes" id="UP000003136">
    <property type="component" value="Unassembled WGS sequence"/>
</dbReference>
<dbReference type="EMBL" id="ABVQ01000035">
    <property type="protein sequence ID" value="EEC58103.1"/>
    <property type="molecule type" value="Genomic_DNA"/>
</dbReference>
<sequence length="200" mass="23050">MGINMQENISSEEMLEILDNNGRPTGRAKARRLVHRDGDAHATSHVWIIRADNVGKTGYDILLQKRSHNKDSFPDCYDISSAGHIPFGQGYIESAIRELKEELGIDASEEELEFIGVHDAFNRAEFYGQPFLNHEISNVYLLERGPEAVEFRLQPEEVQSVMWIDFDECYNNVKNNLFEHCICMDEMDMLYDALSHRKSH</sequence>
<dbReference type="PANTHER" id="PTHR10885:SF20">
    <property type="entry name" value="NUDIX HYDROLASE DOMAIN-CONTAINING PROTEIN"/>
    <property type="match status" value="1"/>
</dbReference>
<dbReference type="CDD" id="cd04692">
    <property type="entry name" value="NUDIX_Hydrolase"/>
    <property type="match status" value="1"/>
</dbReference>
<dbReference type="eggNOG" id="COG1443">
    <property type="taxonomic scope" value="Bacteria"/>
</dbReference>
<organism evidence="2 3">
    <name type="scientific">[Bacteroides] pectinophilus ATCC 43243</name>
    <dbReference type="NCBI Taxonomy" id="483218"/>
    <lineage>
        <taxon>Bacteria</taxon>
        <taxon>Bacillati</taxon>
        <taxon>Bacillota</taxon>
        <taxon>Clostridia</taxon>
        <taxon>Eubacteriales</taxon>
    </lineage>
</organism>